<feature type="region of interest" description="Disordered" evidence="1">
    <location>
        <begin position="1"/>
        <end position="26"/>
    </location>
</feature>
<feature type="compositionally biased region" description="Low complexity" evidence="1">
    <location>
        <begin position="81"/>
        <end position="96"/>
    </location>
</feature>
<keyword evidence="2" id="KW-0808">Transferase</keyword>
<feature type="compositionally biased region" description="Low complexity" evidence="1">
    <location>
        <begin position="192"/>
        <end position="211"/>
    </location>
</feature>
<feature type="non-terminal residue" evidence="2">
    <location>
        <position position="359"/>
    </location>
</feature>
<feature type="region of interest" description="Disordered" evidence="1">
    <location>
        <begin position="281"/>
        <end position="332"/>
    </location>
</feature>
<evidence type="ECO:0000313" key="2">
    <source>
        <dbReference type="EMBL" id="CAA9280856.1"/>
    </source>
</evidence>
<feature type="compositionally biased region" description="Basic residues" evidence="1">
    <location>
        <begin position="302"/>
        <end position="313"/>
    </location>
</feature>
<dbReference type="AlphaFoldDB" id="A0A6J4JJ61"/>
<evidence type="ECO:0000256" key="1">
    <source>
        <dbReference type="SAM" id="MobiDB-lite"/>
    </source>
</evidence>
<accession>A0A6J4JJ61</accession>
<dbReference type="EMBL" id="CADCTL010000278">
    <property type="protein sequence ID" value="CAA9280856.1"/>
    <property type="molecule type" value="Genomic_DNA"/>
</dbReference>
<dbReference type="GO" id="GO:0016740">
    <property type="term" value="F:transferase activity"/>
    <property type="evidence" value="ECO:0007669"/>
    <property type="project" value="UniProtKB-KW"/>
</dbReference>
<sequence length="359" mass="37518">AAAPRRRAGAHAAARTGADGRSRRPALADRLRRLGAAGERGGPHAVHRVWPAARRRRHGGGGRPGPLPHGAGAVLPGDQAGGPAARGAGAHGGLLRAHGRPRRHRRAARLGHARGVPGAGLALHHLVPHQVPGIPARPHRHTAAARLGGAAPLPRERRRHLRRHALLAGGAGAARLHQGPPLDPRRGPRPVPAGAARSVGRAGAPGVPLRRAGGGGEEHRGLPPPRPARLQGGGGRRPAAAGLAGALSRGALRRLAGRRVARRRLRRRGRLRVPVAHRHLWAGDPGGHGLRRAGRGPSRDRTPRRHRRQRGRGAGRGPWPGGEGGVGLRPGALPRPRRNLLLGCLHGNLPPATRAYPRL</sequence>
<protein>
    <submittedName>
        <fullName evidence="2">Glycosyltransferase</fullName>
    </submittedName>
</protein>
<gene>
    <name evidence="2" type="ORF">AVDCRST_MAG04-3712</name>
</gene>
<proteinExistence type="predicted"/>
<feature type="region of interest" description="Disordered" evidence="1">
    <location>
        <begin position="53"/>
        <end position="101"/>
    </location>
</feature>
<feature type="region of interest" description="Disordered" evidence="1">
    <location>
        <begin position="169"/>
        <end position="245"/>
    </location>
</feature>
<feature type="non-terminal residue" evidence="2">
    <location>
        <position position="1"/>
    </location>
</feature>
<name>A0A6J4JJ61_9PROT</name>
<organism evidence="2">
    <name type="scientific">uncultured Acetobacteraceae bacterium</name>
    <dbReference type="NCBI Taxonomy" id="169975"/>
    <lineage>
        <taxon>Bacteria</taxon>
        <taxon>Pseudomonadati</taxon>
        <taxon>Pseudomonadota</taxon>
        <taxon>Alphaproteobacteria</taxon>
        <taxon>Acetobacterales</taxon>
        <taxon>Acetobacteraceae</taxon>
        <taxon>environmental samples</taxon>
    </lineage>
</organism>
<reference evidence="2" key="1">
    <citation type="submission" date="2020-02" db="EMBL/GenBank/DDBJ databases">
        <authorList>
            <person name="Meier V. D."/>
        </authorList>
    </citation>
    <scope>NUCLEOTIDE SEQUENCE</scope>
    <source>
        <strain evidence="2">AVDCRST_MAG04</strain>
    </source>
</reference>
<feature type="compositionally biased region" description="Gly residues" evidence="1">
    <location>
        <begin position="314"/>
        <end position="328"/>
    </location>
</feature>